<proteinExistence type="predicted"/>
<dbReference type="EMBL" id="LT629700">
    <property type="protein sequence ID" value="SDL85712.1"/>
    <property type="molecule type" value="Genomic_DNA"/>
</dbReference>
<organism evidence="1 2">
    <name type="scientific">Corynebacterium mycetoides</name>
    <dbReference type="NCBI Taxonomy" id="38302"/>
    <lineage>
        <taxon>Bacteria</taxon>
        <taxon>Bacillati</taxon>
        <taxon>Actinomycetota</taxon>
        <taxon>Actinomycetes</taxon>
        <taxon>Mycobacteriales</taxon>
        <taxon>Corynebacteriaceae</taxon>
        <taxon>Corynebacterium</taxon>
    </lineage>
</organism>
<keyword evidence="2" id="KW-1185">Reference proteome</keyword>
<sequence>MKLEIRKTSNGELRTRKDNAVAQLREATGMQSGTITDFESWANMGLMSPDERAIYDELKRILFLLGDA</sequence>
<reference evidence="2" key="1">
    <citation type="submission" date="2016-10" db="EMBL/GenBank/DDBJ databases">
        <authorList>
            <person name="Varghese N."/>
            <person name="Submissions S."/>
        </authorList>
    </citation>
    <scope>NUCLEOTIDE SEQUENCE [LARGE SCALE GENOMIC DNA]</scope>
    <source>
        <strain evidence="2">DSM 20632</strain>
    </source>
</reference>
<protein>
    <submittedName>
        <fullName evidence="1">Uncharacterized protein</fullName>
    </submittedName>
</protein>
<dbReference type="Proteomes" id="UP000199350">
    <property type="component" value="Chromosome I"/>
</dbReference>
<name>A0A1G9NGM9_9CORY</name>
<accession>A0A1G9NGM9</accession>
<dbReference type="AlphaFoldDB" id="A0A1G9NGM9"/>
<evidence type="ECO:0000313" key="2">
    <source>
        <dbReference type="Proteomes" id="UP000199350"/>
    </source>
</evidence>
<dbReference type="RefSeq" id="WP_092149598.1">
    <property type="nucleotide sequence ID" value="NZ_LT629700.1"/>
</dbReference>
<gene>
    <name evidence="1" type="ORF">SAMN04488535_1015</name>
</gene>
<dbReference type="STRING" id="38302.SAMN04488535_1015"/>
<evidence type="ECO:0000313" key="1">
    <source>
        <dbReference type="EMBL" id="SDL85712.1"/>
    </source>
</evidence>
<dbReference type="OrthoDB" id="4424480at2"/>